<protein>
    <submittedName>
        <fullName evidence="1">Putative membrane-associated kinase regulator 4</fullName>
    </submittedName>
</protein>
<dbReference type="GO" id="GO:0019210">
    <property type="term" value="F:kinase inhibitor activity"/>
    <property type="evidence" value="ECO:0007669"/>
    <property type="project" value="InterPro"/>
</dbReference>
<evidence type="ECO:0000313" key="1">
    <source>
        <dbReference type="EMBL" id="KAF3337938.1"/>
    </source>
</evidence>
<proteinExistence type="predicted"/>
<dbReference type="PANTHER" id="PTHR33312">
    <property type="entry name" value="MEMBRANE-ASSOCIATED KINASE REGULATOR 4-RELATED"/>
    <property type="match status" value="1"/>
</dbReference>
<accession>A0A833RDP0</accession>
<evidence type="ECO:0000313" key="2">
    <source>
        <dbReference type="Proteomes" id="UP000623129"/>
    </source>
</evidence>
<keyword evidence="1" id="KW-0808">Transferase</keyword>
<reference evidence="1" key="1">
    <citation type="submission" date="2020-01" db="EMBL/GenBank/DDBJ databases">
        <title>Genome sequence of Kobresia littledalei, the first chromosome-level genome in the family Cyperaceae.</title>
        <authorList>
            <person name="Qu G."/>
        </authorList>
    </citation>
    <scope>NUCLEOTIDE SEQUENCE</scope>
    <source>
        <strain evidence="1">C.B.Clarke</strain>
        <tissue evidence="1">Leaf</tissue>
    </source>
</reference>
<dbReference type="GO" id="GO:0016301">
    <property type="term" value="F:kinase activity"/>
    <property type="evidence" value="ECO:0007669"/>
    <property type="project" value="UniProtKB-KW"/>
</dbReference>
<name>A0A833RDP0_9POAL</name>
<dbReference type="OrthoDB" id="1938320at2759"/>
<dbReference type="EMBL" id="SWLB01000006">
    <property type="protein sequence ID" value="KAF3337938.1"/>
    <property type="molecule type" value="Genomic_DNA"/>
</dbReference>
<dbReference type="PANTHER" id="PTHR33312:SF21">
    <property type="entry name" value="MEMBRANE-ASSOCIATED KINASE REGULATOR 3-RELATED"/>
    <property type="match status" value="1"/>
</dbReference>
<dbReference type="InterPro" id="IPR039620">
    <property type="entry name" value="BKI1/MAKR1/3/4"/>
</dbReference>
<dbReference type="Proteomes" id="UP000623129">
    <property type="component" value="Unassembled WGS sequence"/>
</dbReference>
<sequence length="267" mass="30300">MAKTLSASGSASPLITVKEDYIDMDLSTKFWSPPFSRDFKFKMSSNNLERENITYPVDELFYKGNLFPVQIPPRLELVQRFLHESISNFSKDTPIEELKEKLVIRSTSRRHWPKGLKFFKQTHLGSKIKASRDYLKSLFTKTKTSIEEGNDQLGTKVISITQKSAIDREKFPEAGTSHRKSFSGVIRKRLTGKSSQVSGLSMYPSSDLNRWLEEESSIQGAIAYCKKTQENSVPIRKSASDVSFPSFAVPRVSVGCENQEREQISRG</sequence>
<comment type="caution">
    <text evidence="1">The sequence shown here is derived from an EMBL/GenBank/DDBJ whole genome shotgun (WGS) entry which is preliminary data.</text>
</comment>
<organism evidence="1 2">
    <name type="scientific">Carex littledalei</name>
    <dbReference type="NCBI Taxonomy" id="544730"/>
    <lineage>
        <taxon>Eukaryota</taxon>
        <taxon>Viridiplantae</taxon>
        <taxon>Streptophyta</taxon>
        <taxon>Embryophyta</taxon>
        <taxon>Tracheophyta</taxon>
        <taxon>Spermatophyta</taxon>
        <taxon>Magnoliopsida</taxon>
        <taxon>Liliopsida</taxon>
        <taxon>Poales</taxon>
        <taxon>Cyperaceae</taxon>
        <taxon>Cyperoideae</taxon>
        <taxon>Cariceae</taxon>
        <taxon>Carex</taxon>
        <taxon>Carex subgen. Euthyceras</taxon>
    </lineage>
</organism>
<gene>
    <name evidence="1" type="ORF">FCM35_KLT18525</name>
</gene>
<dbReference type="GO" id="GO:0005886">
    <property type="term" value="C:plasma membrane"/>
    <property type="evidence" value="ECO:0007669"/>
    <property type="project" value="InterPro"/>
</dbReference>
<dbReference type="AlphaFoldDB" id="A0A833RDP0"/>
<keyword evidence="2" id="KW-1185">Reference proteome</keyword>
<keyword evidence="1" id="KW-0418">Kinase</keyword>